<keyword evidence="4" id="KW-1185">Reference proteome</keyword>
<comment type="similarity">
    <text evidence="1">Belongs to the universal stress protein A family.</text>
</comment>
<sequence>MTENREETASRDIAATRHGVVVGVDGSDHARAALHTGARLAASAGVPLTAVFAYPISHYAVQAASYGQPVVDEAGIRDEGETMLRQALAEAGADRADARGMVKRGPAPQALAELSSNASAIVVGTRGRGGFTGMLLGSTSASLPSRSHCPVIIVPPDADGTRDFSAGAVLAVGVDESGHSRAAAEEAARWAQALHLPVRLISALAPVSPDVEAWVSLEEQRRSAREQLTRTVEEHAAAVRAAFPDVTVETEVRDGAAAAVMVDETRSAPLTVVGTRGHGGFTGMLLGSTSLAIMHHAEGPLMIVPQS</sequence>
<dbReference type="InterPro" id="IPR006016">
    <property type="entry name" value="UspA"/>
</dbReference>
<dbReference type="Pfam" id="PF00582">
    <property type="entry name" value="Usp"/>
    <property type="match status" value="2"/>
</dbReference>
<reference evidence="4" key="1">
    <citation type="journal article" date="2019" name="Int. J. Syst. Evol. Microbiol.">
        <title>The Global Catalogue of Microorganisms (GCM) 10K type strain sequencing project: providing services to taxonomists for standard genome sequencing and annotation.</title>
        <authorList>
            <consortium name="The Broad Institute Genomics Platform"/>
            <consortium name="The Broad Institute Genome Sequencing Center for Infectious Disease"/>
            <person name="Wu L."/>
            <person name="Ma J."/>
        </authorList>
    </citation>
    <scope>NUCLEOTIDE SEQUENCE [LARGE SCALE GENOMIC DNA]</scope>
    <source>
        <strain evidence="4">JCM 14309</strain>
    </source>
</reference>
<evidence type="ECO:0000313" key="3">
    <source>
        <dbReference type="EMBL" id="GAA3071467.1"/>
    </source>
</evidence>
<dbReference type="SUPFAM" id="SSF52402">
    <property type="entry name" value="Adenine nucleotide alpha hydrolases-like"/>
    <property type="match status" value="2"/>
</dbReference>
<evidence type="ECO:0000313" key="4">
    <source>
        <dbReference type="Proteomes" id="UP001500236"/>
    </source>
</evidence>
<protein>
    <submittedName>
        <fullName evidence="3">Universal stress protein</fullName>
    </submittedName>
</protein>
<dbReference type="InterPro" id="IPR006015">
    <property type="entry name" value="Universal_stress_UspA"/>
</dbReference>
<proteinExistence type="inferred from homology"/>
<organism evidence="3 4">
    <name type="scientific">Nesterenkonia aethiopica</name>
    <dbReference type="NCBI Taxonomy" id="269144"/>
    <lineage>
        <taxon>Bacteria</taxon>
        <taxon>Bacillati</taxon>
        <taxon>Actinomycetota</taxon>
        <taxon>Actinomycetes</taxon>
        <taxon>Micrococcales</taxon>
        <taxon>Micrococcaceae</taxon>
        <taxon>Nesterenkonia</taxon>
    </lineage>
</organism>
<gene>
    <name evidence="3" type="ORF">GCM10010529_24570</name>
</gene>
<dbReference type="PANTHER" id="PTHR46268">
    <property type="entry name" value="STRESS RESPONSE PROTEIN NHAX"/>
    <property type="match status" value="1"/>
</dbReference>
<evidence type="ECO:0000256" key="1">
    <source>
        <dbReference type="ARBA" id="ARBA00008791"/>
    </source>
</evidence>
<accession>A0ABP6M4W3</accession>
<evidence type="ECO:0000259" key="2">
    <source>
        <dbReference type="Pfam" id="PF00582"/>
    </source>
</evidence>
<name>A0ABP6M4W3_9MICC</name>
<dbReference type="EMBL" id="BAAAVT010000016">
    <property type="protein sequence ID" value="GAA3071467.1"/>
    <property type="molecule type" value="Genomic_DNA"/>
</dbReference>
<feature type="domain" description="UspA" evidence="2">
    <location>
        <begin position="172"/>
        <end position="305"/>
    </location>
</feature>
<dbReference type="PANTHER" id="PTHR46268:SF6">
    <property type="entry name" value="UNIVERSAL STRESS PROTEIN UP12"/>
    <property type="match status" value="1"/>
</dbReference>
<feature type="domain" description="UspA" evidence="2">
    <location>
        <begin position="20"/>
        <end position="155"/>
    </location>
</feature>
<dbReference type="Gene3D" id="3.40.50.620">
    <property type="entry name" value="HUPs"/>
    <property type="match status" value="2"/>
</dbReference>
<dbReference type="Proteomes" id="UP001500236">
    <property type="component" value="Unassembled WGS sequence"/>
</dbReference>
<comment type="caution">
    <text evidence="3">The sequence shown here is derived from an EMBL/GenBank/DDBJ whole genome shotgun (WGS) entry which is preliminary data.</text>
</comment>
<dbReference type="CDD" id="cd00293">
    <property type="entry name" value="USP-like"/>
    <property type="match status" value="1"/>
</dbReference>
<dbReference type="RefSeq" id="WP_344684272.1">
    <property type="nucleotide sequence ID" value="NZ_BAAAVT010000016.1"/>
</dbReference>
<dbReference type="PRINTS" id="PR01438">
    <property type="entry name" value="UNVRSLSTRESS"/>
</dbReference>
<dbReference type="InterPro" id="IPR014729">
    <property type="entry name" value="Rossmann-like_a/b/a_fold"/>
</dbReference>